<gene>
    <name evidence="2" type="ORF">KOI35_17665</name>
</gene>
<sequence length="68" mass="7405">MSPTLETTRAAQNHPRSRPAPTPPPTTVASTHDHAHERGRREMLEAMRAAHERAAVGETGRTVPGDED</sequence>
<comment type="caution">
    <text evidence="2">The sequence shown here is derived from an EMBL/GenBank/DDBJ whole genome shotgun (WGS) entry which is preliminary data.</text>
</comment>
<feature type="compositionally biased region" description="Polar residues" evidence="1">
    <location>
        <begin position="1"/>
        <end position="11"/>
    </location>
</feature>
<proteinExistence type="predicted"/>
<protein>
    <submittedName>
        <fullName evidence="2">Uncharacterized protein</fullName>
    </submittedName>
</protein>
<organism evidence="2 3">
    <name type="scientific">Paractinoplanes bogorensis</name>
    <dbReference type="NCBI Taxonomy" id="1610840"/>
    <lineage>
        <taxon>Bacteria</taxon>
        <taxon>Bacillati</taxon>
        <taxon>Actinomycetota</taxon>
        <taxon>Actinomycetes</taxon>
        <taxon>Micromonosporales</taxon>
        <taxon>Micromonosporaceae</taxon>
        <taxon>Paractinoplanes</taxon>
    </lineage>
</organism>
<name>A0ABS5YPF3_9ACTN</name>
<feature type="region of interest" description="Disordered" evidence="1">
    <location>
        <begin position="1"/>
        <end position="38"/>
    </location>
</feature>
<dbReference type="EMBL" id="JAHKKG010000005">
    <property type="protein sequence ID" value="MBU2665336.1"/>
    <property type="molecule type" value="Genomic_DNA"/>
</dbReference>
<dbReference type="RefSeq" id="WP_215788548.1">
    <property type="nucleotide sequence ID" value="NZ_JAHKKG010000005.1"/>
</dbReference>
<evidence type="ECO:0000256" key="1">
    <source>
        <dbReference type="SAM" id="MobiDB-lite"/>
    </source>
</evidence>
<evidence type="ECO:0000313" key="2">
    <source>
        <dbReference type="EMBL" id="MBU2665336.1"/>
    </source>
</evidence>
<accession>A0ABS5YPF3</accession>
<reference evidence="2 3" key="1">
    <citation type="submission" date="2021-06" db="EMBL/GenBank/DDBJ databases">
        <title>Actinoplanes lichenicola sp. nov., and Actinoplanes ovalisporus sp. nov., isolated from lichen in Thailand.</title>
        <authorList>
            <person name="Saeng-In P."/>
            <person name="Kanchanasin P."/>
            <person name="Yuki M."/>
            <person name="Kudo T."/>
            <person name="Ohkuma M."/>
            <person name="Phongsopitanun W."/>
            <person name="Tanasupawat S."/>
        </authorList>
    </citation>
    <scope>NUCLEOTIDE SEQUENCE [LARGE SCALE GENOMIC DNA]</scope>
    <source>
        <strain evidence="2 3">NBRC 110975</strain>
    </source>
</reference>
<keyword evidence="3" id="KW-1185">Reference proteome</keyword>
<dbReference type="Proteomes" id="UP001519654">
    <property type="component" value="Unassembled WGS sequence"/>
</dbReference>
<evidence type="ECO:0000313" key="3">
    <source>
        <dbReference type="Proteomes" id="UP001519654"/>
    </source>
</evidence>